<reference evidence="3" key="1">
    <citation type="submission" date="2022-06" db="EMBL/GenBank/DDBJ databases">
        <authorList>
            <person name="Sun Q."/>
        </authorList>
    </citation>
    <scope>NUCLEOTIDE SEQUENCE</scope>
    <source>
        <strain evidence="3">S101</strain>
    </source>
</reference>
<feature type="compositionally biased region" description="Basic and acidic residues" evidence="1">
    <location>
        <begin position="103"/>
        <end position="113"/>
    </location>
</feature>
<dbReference type="InterPro" id="IPR018759">
    <property type="entry name" value="BBP2_2"/>
</dbReference>
<dbReference type="EMBL" id="JAMXLX010000005">
    <property type="protein sequence ID" value="MCO5958504.1"/>
    <property type="molecule type" value="Genomic_DNA"/>
</dbReference>
<evidence type="ECO:0000256" key="2">
    <source>
        <dbReference type="SAM" id="SignalP"/>
    </source>
</evidence>
<keyword evidence="2" id="KW-0732">Signal</keyword>
<feature type="region of interest" description="Disordered" evidence="1">
    <location>
        <begin position="72"/>
        <end position="119"/>
    </location>
</feature>
<feature type="signal peptide" evidence="2">
    <location>
        <begin position="1"/>
        <end position="37"/>
    </location>
</feature>
<accession>A0AAJ1F8R2</accession>
<feature type="compositionally biased region" description="Low complexity" evidence="1">
    <location>
        <begin position="72"/>
        <end position="85"/>
    </location>
</feature>
<dbReference type="Pfam" id="PF10082">
    <property type="entry name" value="BBP2_2"/>
    <property type="match status" value="1"/>
</dbReference>
<evidence type="ECO:0000313" key="3">
    <source>
        <dbReference type="EMBL" id="MCO5958504.1"/>
    </source>
</evidence>
<organism evidence="3 4">
    <name type="scientific">Ciceribacter sichuanensis</name>
    <dbReference type="NCBI Taxonomy" id="2949647"/>
    <lineage>
        <taxon>Bacteria</taxon>
        <taxon>Pseudomonadati</taxon>
        <taxon>Pseudomonadota</taxon>
        <taxon>Alphaproteobacteria</taxon>
        <taxon>Hyphomicrobiales</taxon>
        <taxon>Rhizobiaceae</taxon>
        <taxon>Ciceribacter</taxon>
    </lineage>
</organism>
<dbReference type="RefSeq" id="WP_250915449.1">
    <property type="nucleotide sequence ID" value="NZ_JAMXLX010000005.1"/>
</dbReference>
<gene>
    <name evidence="3" type="ORF">NBH21_17130</name>
</gene>
<comment type="caution">
    <text evidence="3">The sequence shown here is derived from an EMBL/GenBank/DDBJ whole genome shotgun (WGS) entry which is preliminary data.</text>
</comment>
<evidence type="ECO:0000313" key="4">
    <source>
        <dbReference type="Proteomes" id="UP001155380"/>
    </source>
</evidence>
<dbReference type="AlphaFoldDB" id="A0AAJ1F8R2"/>
<proteinExistence type="predicted"/>
<evidence type="ECO:0000256" key="1">
    <source>
        <dbReference type="SAM" id="MobiDB-lite"/>
    </source>
</evidence>
<sequence>MVENSETGTAHDRCRRTRRLAGVLLASVFGFASPSLAQTVLQPPASMAGSSASSTTAQSTTATAGTQAITTTGADATATDPLATGSTATPVLSDANLTAPDDDFGRMNLRETTLDDATSQRIRREAAETDGVRLGTMVLRPSLIQRFGSETTRDGEGKDTRNYMETGLKGSLTSDWSRHELTIGGEGYWQRNFSGDSATKPSANLNADLRLDISRDTIAHITGGYSFSREDTNDPNAISGAAVQSGVHMYNGGLSVEHDFGKLRGTVGADLERWQYSDAELSDGSKVSLSDRNRLSGSLRGRIGYELSPALTPFTEVSVGHVAYDDKEDSDGYRRSGDFYAAKAGISADFGEKLRGEIGLGYRQQQFDDNRLKEIGAMTIDGNVYWSPQQGTDVNLGLTTTIDPSTTAGLSGSVIYALTAEVEHRLRSNLVARLSGSSRWTEYQDDTAPPDTVTYATGAGLTWNVNRYLDLTADLSYERTEYKSAADSNVMRAMVGLTAKR</sequence>
<protein>
    <submittedName>
        <fullName evidence="3">Outer membrane beta-barrel protein</fullName>
    </submittedName>
</protein>
<name>A0AAJ1F8R2_9HYPH</name>
<dbReference type="SUPFAM" id="SSF56935">
    <property type="entry name" value="Porins"/>
    <property type="match status" value="1"/>
</dbReference>
<feature type="chain" id="PRO_5042586081" evidence="2">
    <location>
        <begin position="38"/>
        <end position="501"/>
    </location>
</feature>
<dbReference type="Proteomes" id="UP001155380">
    <property type="component" value="Unassembled WGS sequence"/>
</dbReference>